<dbReference type="Proteomes" id="UP000632222">
    <property type="component" value="Unassembled WGS sequence"/>
</dbReference>
<evidence type="ECO:0000313" key="5">
    <source>
        <dbReference type="Proteomes" id="UP000632222"/>
    </source>
</evidence>
<dbReference type="PANTHER" id="PTHR43976">
    <property type="entry name" value="SHORT CHAIN DEHYDROGENASE"/>
    <property type="match status" value="1"/>
</dbReference>
<dbReference type="PRINTS" id="PR00080">
    <property type="entry name" value="SDRFAMILY"/>
</dbReference>
<evidence type="ECO:0000256" key="1">
    <source>
        <dbReference type="ARBA" id="ARBA00006484"/>
    </source>
</evidence>
<dbReference type="InterPro" id="IPR002347">
    <property type="entry name" value="SDR_fam"/>
</dbReference>
<evidence type="ECO:0000256" key="2">
    <source>
        <dbReference type="ARBA" id="ARBA00023002"/>
    </source>
</evidence>
<organism evidence="4 5">
    <name type="scientific">Deinococcus roseus</name>
    <dbReference type="NCBI Taxonomy" id="392414"/>
    <lineage>
        <taxon>Bacteria</taxon>
        <taxon>Thermotogati</taxon>
        <taxon>Deinococcota</taxon>
        <taxon>Deinococci</taxon>
        <taxon>Deinococcales</taxon>
        <taxon>Deinococcaceae</taxon>
        <taxon>Deinococcus</taxon>
    </lineage>
</organism>
<keyword evidence="5" id="KW-1185">Reference proteome</keyword>
<name>A0ABQ2D3B3_9DEIO</name>
<reference evidence="5" key="1">
    <citation type="journal article" date="2019" name="Int. J. Syst. Evol. Microbiol.">
        <title>The Global Catalogue of Microorganisms (GCM) 10K type strain sequencing project: providing services to taxonomists for standard genome sequencing and annotation.</title>
        <authorList>
            <consortium name="The Broad Institute Genomics Platform"/>
            <consortium name="The Broad Institute Genome Sequencing Center for Infectious Disease"/>
            <person name="Wu L."/>
            <person name="Ma J."/>
        </authorList>
    </citation>
    <scope>NUCLEOTIDE SEQUENCE [LARGE SCALE GENOMIC DNA]</scope>
    <source>
        <strain evidence="5">JCM 14370</strain>
    </source>
</reference>
<sequence length="250" mass="26352">MAAAARTLSANADLLAAFPDQVLPLGFDVKDQQAVKIAIQQAVDHFGRLDVLANNAAYGLFGGVEEASDQQLRDLFDTNVFGASNVLRAVLPVLRRQRSGHILQGSSVYGLTSHAGVGLLAATKHALEGLTDALREEVAHLGIQVTLLEPGLTATPFLANLQVATPIEDYDATVRQVQQGIGALPATAFLKPEDLAAAVLAALDQPTPPARLVLGAAALQAVRSTLQGRLQDLTHWQDFTRIADGTVQAS</sequence>
<dbReference type="SUPFAM" id="SSF51735">
    <property type="entry name" value="NAD(P)-binding Rossmann-fold domains"/>
    <property type="match status" value="1"/>
</dbReference>
<evidence type="ECO:0000313" key="4">
    <source>
        <dbReference type="EMBL" id="GGJ39774.1"/>
    </source>
</evidence>
<accession>A0ABQ2D3B3</accession>
<protein>
    <submittedName>
        <fullName evidence="4">Short-chain dehydrogenase/reductase</fullName>
    </submittedName>
</protein>
<dbReference type="Gene3D" id="3.40.50.720">
    <property type="entry name" value="NAD(P)-binding Rossmann-like Domain"/>
    <property type="match status" value="1"/>
</dbReference>
<dbReference type="InterPro" id="IPR036291">
    <property type="entry name" value="NAD(P)-bd_dom_sf"/>
</dbReference>
<dbReference type="PANTHER" id="PTHR43976:SF16">
    <property type="entry name" value="SHORT-CHAIN DEHYDROGENASE_REDUCTASE FAMILY PROTEIN"/>
    <property type="match status" value="1"/>
</dbReference>
<gene>
    <name evidence="4" type="ORF">GCM10008938_27250</name>
</gene>
<evidence type="ECO:0000256" key="3">
    <source>
        <dbReference type="RuleBase" id="RU000363"/>
    </source>
</evidence>
<comment type="similarity">
    <text evidence="1 3">Belongs to the short-chain dehydrogenases/reductases (SDR) family.</text>
</comment>
<dbReference type="EMBL" id="BMOD01000009">
    <property type="protein sequence ID" value="GGJ39774.1"/>
    <property type="molecule type" value="Genomic_DNA"/>
</dbReference>
<dbReference type="Pfam" id="PF00106">
    <property type="entry name" value="adh_short"/>
    <property type="match status" value="1"/>
</dbReference>
<keyword evidence="2" id="KW-0560">Oxidoreductase</keyword>
<dbReference type="PRINTS" id="PR00081">
    <property type="entry name" value="GDHRDH"/>
</dbReference>
<comment type="caution">
    <text evidence="4">The sequence shown here is derived from an EMBL/GenBank/DDBJ whole genome shotgun (WGS) entry which is preliminary data.</text>
</comment>
<dbReference type="InterPro" id="IPR051911">
    <property type="entry name" value="SDR_oxidoreductase"/>
</dbReference>
<proteinExistence type="inferred from homology"/>